<dbReference type="KEGG" id="dmi:Desmer_1806"/>
<sequence>MVKNKTKLSLVLIGIALVIGYYGFSTYAKNKDLSYNELTNYIDQHYFEGQPKNLTIVLEKDVEDLHLMLFSYQLAPNFGQQTVLAAFKRLQNGKYKYFGLLQSSSSVLPKELTGFERNYGVFYGIITDNQPTKYLIDGELMDTFEKNTYFIRVYDLNSKSGFSMQAIYD</sequence>
<evidence type="ECO:0000313" key="2">
    <source>
        <dbReference type="Proteomes" id="UP000005262"/>
    </source>
</evidence>
<proteinExistence type="predicted"/>
<name>J7IXB4_DESMD</name>
<evidence type="ECO:0000313" key="1">
    <source>
        <dbReference type="EMBL" id="AFQ43773.1"/>
    </source>
</evidence>
<keyword evidence="2" id="KW-1185">Reference proteome</keyword>
<dbReference type="Proteomes" id="UP000005262">
    <property type="component" value="Chromosome"/>
</dbReference>
<reference evidence="2" key="2">
    <citation type="submission" date="2012-08" db="EMBL/GenBank/DDBJ databases">
        <title>Finished genome of Desulfosporosinus meridiei DSM 13257.</title>
        <authorList>
            <person name="Huntemann M."/>
            <person name="Wei C.-L."/>
            <person name="Han J."/>
            <person name="Detter J.C."/>
            <person name="Han C."/>
            <person name="Davenport K."/>
            <person name="Daligault H."/>
            <person name="Erkkila T."/>
            <person name="Gu W."/>
            <person name="Munk A.C.C."/>
            <person name="Teshima H."/>
            <person name="Xu Y."/>
            <person name="Chain P."/>
            <person name="Tapia R."/>
            <person name="Chen A."/>
            <person name="Krypides N."/>
            <person name="Mavromatis K."/>
            <person name="Markowitz V."/>
            <person name="Szeto E."/>
            <person name="Ivanova N."/>
            <person name="Mikhailova N."/>
            <person name="Ovchinnikova G."/>
            <person name="Pagani I."/>
            <person name="Pati A."/>
            <person name="Goodwin L."/>
            <person name="Peters L."/>
            <person name="Pitluck S."/>
            <person name="Woyke T."/>
            <person name="Pester M."/>
            <person name="Spring S."/>
            <person name="Ollivier B."/>
            <person name="Rattei T."/>
            <person name="Klenk H.-P."/>
            <person name="Wagner M."/>
            <person name="Loy A."/>
        </authorList>
    </citation>
    <scope>NUCLEOTIDE SEQUENCE [LARGE SCALE GENOMIC DNA]</scope>
    <source>
        <strain evidence="2">ATCC BAA-275 / DSM 13257 / NCIMB 13706 / S10</strain>
    </source>
</reference>
<dbReference type="EMBL" id="CP003629">
    <property type="protein sequence ID" value="AFQ43773.1"/>
    <property type="molecule type" value="Genomic_DNA"/>
</dbReference>
<protein>
    <submittedName>
        <fullName evidence="1">Uncharacterized protein</fullName>
    </submittedName>
</protein>
<reference evidence="1 2" key="1">
    <citation type="journal article" date="2012" name="J. Bacteriol.">
        <title>Complete genome sequences of Desulfosporosinus orientis DSM765T, Desulfosporosinus youngiae DSM17734T, Desulfosporosinus meridiei DSM13257T, and Desulfosporosinus acidiphilus DSM22704T.</title>
        <authorList>
            <person name="Pester M."/>
            <person name="Brambilla E."/>
            <person name="Alazard D."/>
            <person name="Rattei T."/>
            <person name="Weinmaier T."/>
            <person name="Han J."/>
            <person name="Lucas S."/>
            <person name="Lapidus A."/>
            <person name="Cheng J.F."/>
            <person name="Goodwin L."/>
            <person name="Pitluck S."/>
            <person name="Peters L."/>
            <person name="Ovchinnikova G."/>
            <person name="Teshima H."/>
            <person name="Detter J.C."/>
            <person name="Han C.S."/>
            <person name="Tapia R."/>
            <person name="Land M.L."/>
            <person name="Hauser L."/>
            <person name="Kyrpides N.C."/>
            <person name="Ivanova N.N."/>
            <person name="Pagani I."/>
            <person name="Huntmann M."/>
            <person name="Wei C.L."/>
            <person name="Davenport K.W."/>
            <person name="Daligault H."/>
            <person name="Chain P.S."/>
            <person name="Chen A."/>
            <person name="Mavromatis K."/>
            <person name="Markowitz V."/>
            <person name="Szeto E."/>
            <person name="Mikhailova N."/>
            <person name="Pati A."/>
            <person name="Wagner M."/>
            <person name="Woyke T."/>
            <person name="Ollivier B."/>
            <person name="Klenk H.P."/>
            <person name="Spring S."/>
            <person name="Loy A."/>
        </authorList>
    </citation>
    <scope>NUCLEOTIDE SEQUENCE [LARGE SCALE GENOMIC DNA]</scope>
    <source>
        <strain evidence="2">ATCC BAA-275 / DSM 13257 / NCIMB 13706 / S10</strain>
    </source>
</reference>
<accession>J7IXB4</accession>
<dbReference type="OrthoDB" id="1796843at2"/>
<dbReference type="AlphaFoldDB" id="J7IXB4"/>
<dbReference type="RefSeq" id="WP_014902688.1">
    <property type="nucleotide sequence ID" value="NC_018515.1"/>
</dbReference>
<organism evidence="1 2">
    <name type="scientific">Desulfosporosinus meridiei (strain ATCC BAA-275 / DSM 13257 / KCTC 12902 / NCIMB 13706 / S10)</name>
    <dbReference type="NCBI Taxonomy" id="768704"/>
    <lineage>
        <taxon>Bacteria</taxon>
        <taxon>Bacillati</taxon>
        <taxon>Bacillota</taxon>
        <taxon>Clostridia</taxon>
        <taxon>Eubacteriales</taxon>
        <taxon>Desulfitobacteriaceae</taxon>
        <taxon>Desulfosporosinus</taxon>
    </lineage>
</organism>
<dbReference type="HOGENOM" id="CLU_1575939_0_0_9"/>
<gene>
    <name evidence="1" type="ordered locus">Desmer_1806</name>
</gene>